<dbReference type="RefSeq" id="WP_183345775.1">
    <property type="nucleotide sequence ID" value="NZ_JACHNU010000011.1"/>
</dbReference>
<dbReference type="InterPro" id="IPR029058">
    <property type="entry name" value="AB_hydrolase_fold"/>
</dbReference>
<evidence type="ECO:0000256" key="2">
    <source>
        <dbReference type="ARBA" id="ARBA00022825"/>
    </source>
</evidence>
<dbReference type="InterPro" id="IPR011042">
    <property type="entry name" value="6-blade_b-propeller_TolB-like"/>
</dbReference>
<dbReference type="SUPFAM" id="SSF53474">
    <property type="entry name" value="alpha/beta-Hydrolases"/>
    <property type="match status" value="1"/>
</dbReference>
<evidence type="ECO:0000313" key="10">
    <source>
        <dbReference type="Proteomes" id="UP000585272"/>
    </source>
</evidence>
<feature type="region of interest" description="Disordered" evidence="7">
    <location>
        <begin position="53"/>
        <end position="72"/>
    </location>
</feature>
<dbReference type="GO" id="GO:0004177">
    <property type="term" value="F:aminopeptidase activity"/>
    <property type="evidence" value="ECO:0007669"/>
    <property type="project" value="UniProtKB-KW"/>
</dbReference>
<keyword evidence="3" id="KW-0007">Acetylation</keyword>
<dbReference type="InterPro" id="IPR002471">
    <property type="entry name" value="Pept_S9_AS"/>
</dbReference>
<keyword evidence="9" id="KW-0031">Aminopeptidase</keyword>
<evidence type="ECO:0000259" key="8">
    <source>
        <dbReference type="Pfam" id="PF00326"/>
    </source>
</evidence>
<dbReference type="SUPFAM" id="SSF82171">
    <property type="entry name" value="DPP6 N-terminal domain-like"/>
    <property type="match status" value="1"/>
</dbReference>
<keyword evidence="1" id="KW-0378">Hydrolase</keyword>
<dbReference type="GO" id="GO:0006508">
    <property type="term" value="P:proteolysis"/>
    <property type="evidence" value="ECO:0007669"/>
    <property type="project" value="InterPro"/>
</dbReference>
<dbReference type="Proteomes" id="UP000585272">
    <property type="component" value="Unassembled WGS sequence"/>
</dbReference>
<proteinExistence type="predicted"/>
<feature type="region of interest" description="Disordered" evidence="7">
    <location>
        <begin position="115"/>
        <end position="151"/>
    </location>
</feature>
<feature type="domain" description="Peptidase S9 prolyl oligopeptidase catalytic" evidence="8">
    <location>
        <begin position="511"/>
        <end position="712"/>
    </location>
</feature>
<comment type="function">
    <text evidence="6">This enzyme catalyzes the hydrolysis of the N-terminal peptide bond of an N-acetylated peptide to generate an N-acetylated amino acid and a peptide with a free N-terminus. It preferentially cleaves off Ac-Ala, Ac-Met and Ac-Ser. Also, involved in the degradation of oxidized and glycated proteins.</text>
</comment>
<gene>
    <name evidence="9" type="ORF">BDZ31_004745</name>
</gene>
<feature type="compositionally biased region" description="Low complexity" evidence="7">
    <location>
        <begin position="1"/>
        <end position="16"/>
    </location>
</feature>
<feature type="region of interest" description="Disordered" evidence="7">
    <location>
        <begin position="714"/>
        <end position="743"/>
    </location>
</feature>
<dbReference type="InterPro" id="IPR011659">
    <property type="entry name" value="WD40"/>
</dbReference>
<sequence>MSIPARPLAPADALRIPRPKEPACSPDGRLIAFTVQLPDAEADTVRARVWAAPADGATPARPLTAGPHDGAPRFSPDGALLAWLASPTLEDEGAGAGVELWAVATDAVADALAAGGERDGREAPAAEAPGAGSADRAALTAGPGAALADEPPAGARRVGLLPAGAGEPAFSPDGTRIAFTAPVDRAGAAPDERAAARRQVAPVVVRRLDEKADGLGLRGTVRRQLHVVDLPSGAVRQLTHDEHDAREPAWSADGRRLVYARALDGDGGAHERSALFEVPDDGGAPRRLTPADGLAAAPCPLPDGGTIAYVGRVPAGLGTLRLLAVDRDGAPPRDLDPSLDRSLNVGNVVEGGCRPQALADGRVLFAVADRGSTHLRAAPLDGGGSEPLLADPLRVAFRAAAGGPTVAVVIADAGSPGELHALPLPAAGAPAADAGRRLTSLFADALPEVAVAPLRERTFTAPDGAEVHGWLLLDEAAGDGPRPLLVDVHGGPHSQWSPALEPARSYWHELVADGWAVLLLNQRASDGYGEAWMTSTVGRWGLADEGDFHAAIDALVAEGIADPRRLAVTGYSYGGYMTCWLTARSRRFRAAVAGGCVADLRSHLGTADIGPSWGRMVHGLAPDGPLAPLEEISPIAHVGAVATPTLVLHGEGDDRCPIGQAEQWFTTLRAQGVESELVRYPDSDHVFVIAGRPSHRVDYCRRTLAWLRAHVGHGAEGGGRAGGGERAEGGDPTARGERAEGAA</sequence>
<accession>A0A840IMA3</accession>
<evidence type="ECO:0000256" key="6">
    <source>
        <dbReference type="ARBA" id="ARBA00045885"/>
    </source>
</evidence>
<evidence type="ECO:0000256" key="3">
    <source>
        <dbReference type="ARBA" id="ARBA00022990"/>
    </source>
</evidence>
<keyword evidence="10" id="KW-1185">Reference proteome</keyword>
<dbReference type="PROSITE" id="PS00708">
    <property type="entry name" value="PRO_ENDOPEP_SER"/>
    <property type="match status" value="1"/>
</dbReference>
<evidence type="ECO:0000256" key="7">
    <source>
        <dbReference type="SAM" id="MobiDB-lite"/>
    </source>
</evidence>
<feature type="compositionally biased region" description="Low complexity" evidence="7">
    <location>
        <begin position="125"/>
        <end position="149"/>
    </location>
</feature>
<protein>
    <recommendedName>
        <fullName evidence="5">Acyl-peptide hydrolase</fullName>
    </recommendedName>
    <alternativeName>
        <fullName evidence="4">Acylaminoacyl-peptidase</fullName>
    </alternativeName>
</protein>
<dbReference type="PANTHER" id="PTHR42776:SF27">
    <property type="entry name" value="DIPEPTIDYL PEPTIDASE FAMILY MEMBER 6"/>
    <property type="match status" value="1"/>
</dbReference>
<comment type="caution">
    <text evidence="9">The sequence shown here is derived from an EMBL/GenBank/DDBJ whole genome shotgun (WGS) entry which is preliminary data.</text>
</comment>
<evidence type="ECO:0000256" key="1">
    <source>
        <dbReference type="ARBA" id="ARBA00022801"/>
    </source>
</evidence>
<evidence type="ECO:0000256" key="4">
    <source>
        <dbReference type="ARBA" id="ARBA00032284"/>
    </source>
</evidence>
<dbReference type="EMBL" id="JACHNU010000011">
    <property type="protein sequence ID" value="MBB4665124.1"/>
    <property type="molecule type" value="Genomic_DNA"/>
</dbReference>
<dbReference type="Pfam" id="PF00326">
    <property type="entry name" value="Peptidase_S9"/>
    <property type="match status" value="1"/>
</dbReference>
<dbReference type="GO" id="GO:0004252">
    <property type="term" value="F:serine-type endopeptidase activity"/>
    <property type="evidence" value="ECO:0007669"/>
    <property type="project" value="InterPro"/>
</dbReference>
<feature type="compositionally biased region" description="Basic and acidic residues" evidence="7">
    <location>
        <begin position="723"/>
        <end position="743"/>
    </location>
</feature>
<name>A0A840IMA3_9ACTN</name>
<organism evidence="9 10">
    <name type="scientific">Conexibacter arvalis</name>
    <dbReference type="NCBI Taxonomy" id="912552"/>
    <lineage>
        <taxon>Bacteria</taxon>
        <taxon>Bacillati</taxon>
        <taxon>Actinomycetota</taxon>
        <taxon>Thermoleophilia</taxon>
        <taxon>Solirubrobacterales</taxon>
        <taxon>Conexibacteraceae</taxon>
        <taxon>Conexibacter</taxon>
    </lineage>
</organism>
<dbReference type="Pfam" id="PF07676">
    <property type="entry name" value="PD40"/>
    <property type="match status" value="3"/>
</dbReference>
<keyword evidence="2" id="KW-0720">Serine protease</keyword>
<dbReference type="Gene3D" id="2.120.10.30">
    <property type="entry name" value="TolB, C-terminal domain"/>
    <property type="match status" value="2"/>
</dbReference>
<feature type="region of interest" description="Disordered" evidence="7">
    <location>
        <begin position="1"/>
        <end position="22"/>
    </location>
</feature>
<dbReference type="InterPro" id="IPR001375">
    <property type="entry name" value="Peptidase_S9_cat"/>
</dbReference>
<dbReference type="Gene3D" id="3.40.50.1820">
    <property type="entry name" value="alpha/beta hydrolase"/>
    <property type="match status" value="1"/>
</dbReference>
<dbReference type="AlphaFoldDB" id="A0A840IMA3"/>
<dbReference type="PANTHER" id="PTHR42776">
    <property type="entry name" value="SERINE PEPTIDASE S9 FAMILY MEMBER"/>
    <property type="match status" value="1"/>
</dbReference>
<evidence type="ECO:0000313" key="9">
    <source>
        <dbReference type="EMBL" id="MBB4665124.1"/>
    </source>
</evidence>
<keyword evidence="9" id="KW-0645">Protease</keyword>
<reference evidence="9 10" key="1">
    <citation type="submission" date="2020-08" db="EMBL/GenBank/DDBJ databases">
        <title>Genomic Encyclopedia of Archaeal and Bacterial Type Strains, Phase II (KMG-II): from individual species to whole genera.</title>
        <authorList>
            <person name="Goeker M."/>
        </authorList>
    </citation>
    <scope>NUCLEOTIDE SEQUENCE [LARGE SCALE GENOMIC DNA]</scope>
    <source>
        <strain evidence="9 10">DSM 23288</strain>
    </source>
</reference>
<evidence type="ECO:0000256" key="5">
    <source>
        <dbReference type="ARBA" id="ARBA00032596"/>
    </source>
</evidence>